<accession>X1MYQ4</accession>
<sequence>MHLAMRAAEELRKPLMVHIGKPPPDSRQILSFLREGDIITHAFRGNPNGLLDEKGYIAPELIEARKRGVIVDLGHGMGSLSFHVAEKMMEQGFFCDTISSDVHALSAGGPAFDLPTTMSKMLNLGMPLSEVVRATTYKPALVLAEEDQIGHLQPGSIADIAVLELRQGKFEFYDGFEHKMVGNKRLFPILTCKEGKVFKALSSDSVMASQN</sequence>
<dbReference type="EMBL" id="BARV01010374">
    <property type="protein sequence ID" value="GAI11459.1"/>
    <property type="molecule type" value="Genomic_DNA"/>
</dbReference>
<reference evidence="2" key="1">
    <citation type="journal article" date="2014" name="Front. Microbiol.">
        <title>High frequency of phylogenetically diverse reductive dehalogenase-homologous genes in deep subseafloor sedimentary metagenomes.</title>
        <authorList>
            <person name="Kawai M."/>
            <person name="Futagami T."/>
            <person name="Toyoda A."/>
            <person name="Takaki Y."/>
            <person name="Nishi S."/>
            <person name="Hori S."/>
            <person name="Arai W."/>
            <person name="Tsubouchi T."/>
            <person name="Morono Y."/>
            <person name="Uchiyama I."/>
            <person name="Ito T."/>
            <person name="Fujiyama A."/>
            <person name="Inagaki F."/>
            <person name="Takami H."/>
        </authorList>
    </citation>
    <scope>NUCLEOTIDE SEQUENCE</scope>
    <source>
        <strain evidence="2">Expedition CK06-06</strain>
    </source>
</reference>
<organism evidence="2">
    <name type="scientific">marine sediment metagenome</name>
    <dbReference type="NCBI Taxonomy" id="412755"/>
    <lineage>
        <taxon>unclassified sequences</taxon>
        <taxon>metagenomes</taxon>
        <taxon>ecological metagenomes</taxon>
    </lineage>
</organism>
<gene>
    <name evidence="2" type="ORF">S06H3_20098</name>
</gene>
<dbReference type="SUPFAM" id="SSF51556">
    <property type="entry name" value="Metallo-dependent hydrolases"/>
    <property type="match status" value="1"/>
</dbReference>
<dbReference type="GO" id="GO:0016787">
    <property type="term" value="F:hydrolase activity"/>
    <property type="evidence" value="ECO:0007669"/>
    <property type="project" value="InterPro"/>
</dbReference>
<dbReference type="InterPro" id="IPR020043">
    <property type="entry name" value="Deacetylase_Atu3266-like"/>
</dbReference>
<proteinExistence type="predicted"/>
<dbReference type="PANTHER" id="PTHR42717:SF1">
    <property type="entry name" value="IMIDAZOLONEPROPIONASE AND RELATED AMIDOHYDROLASES"/>
    <property type="match status" value="1"/>
</dbReference>
<dbReference type="InterPro" id="IPR006680">
    <property type="entry name" value="Amidohydro-rel"/>
</dbReference>
<dbReference type="InterPro" id="IPR032466">
    <property type="entry name" value="Metal_Hydrolase"/>
</dbReference>
<name>X1MYQ4_9ZZZZ</name>
<dbReference type="PANTHER" id="PTHR42717">
    <property type="entry name" value="DIHYDROOROTASE-RELATED"/>
    <property type="match status" value="1"/>
</dbReference>
<dbReference type="Gene3D" id="3.20.20.140">
    <property type="entry name" value="Metal-dependent hydrolases"/>
    <property type="match status" value="1"/>
</dbReference>
<protein>
    <recommendedName>
        <fullName evidence="1">Amidohydrolase-related domain-containing protein</fullName>
    </recommendedName>
</protein>
<dbReference type="GO" id="GO:0019213">
    <property type="term" value="F:deacetylase activity"/>
    <property type="evidence" value="ECO:0007669"/>
    <property type="project" value="InterPro"/>
</dbReference>
<evidence type="ECO:0000313" key="2">
    <source>
        <dbReference type="EMBL" id="GAI11459.1"/>
    </source>
</evidence>
<evidence type="ECO:0000259" key="1">
    <source>
        <dbReference type="Pfam" id="PF01979"/>
    </source>
</evidence>
<dbReference type="Pfam" id="PF01979">
    <property type="entry name" value="Amidohydro_1"/>
    <property type="match status" value="1"/>
</dbReference>
<feature type="domain" description="Amidohydrolase-related" evidence="1">
    <location>
        <begin position="85"/>
        <end position="181"/>
    </location>
</feature>
<comment type="caution">
    <text evidence="2">The sequence shown here is derived from an EMBL/GenBank/DDBJ whole genome shotgun (WGS) entry which is preliminary data.</text>
</comment>
<dbReference type="AlphaFoldDB" id="X1MYQ4"/>